<gene>
    <name evidence="2" type="ORF">Z051_27845</name>
</gene>
<accession>A0A0N0S076</accession>
<evidence type="ECO:0000259" key="1">
    <source>
        <dbReference type="Pfam" id="PF00668"/>
    </source>
</evidence>
<dbReference type="PANTHER" id="PTHR45527:SF1">
    <property type="entry name" value="FATTY ACID SYNTHASE"/>
    <property type="match status" value="1"/>
</dbReference>
<dbReference type="Gene3D" id="3.30.559.10">
    <property type="entry name" value="Chloramphenicol acetyltransferase-like domain"/>
    <property type="match status" value="1"/>
</dbReference>
<dbReference type="EMBL" id="AZYO01000218">
    <property type="protein sequence ID" value="KOS53027.1"/>
    <property type="molecule type" value="Genomic_DNA"/>
</dbReference>
<dbReference type="Gene3D" id="3.30.559.30">
    <property type="entry name" value="Nonribosomal peptide synthetase, condensation domain"/>
    <property type="match status" value="1"/>
</dbReference>
<proteinExistence type="predicted"/>
<protein>
    <recommendedName>
        <fullName evidence="1">Condensation domain-containing protein</fullName>
    </recommendedName>
</protein>
<dbReference type="GO" id="GO:0044550">
    <property type="term" value="P:secondary metabolite biosynthetic process"/>
    <property type="evidence" value="ECO:0007669"/>
    <property type="project" value="TreeGrafter"/>
</dbReference>
<dbReference type="Proteomes" id="UP000037712">
    <property type="component" value="Unassembled WGS sequence"/>
</dbReference>
<dbReference type="AlphaFoldDB" id="A0A0N0S076"/>
<organism evidence="2 3">
    <name type="scientific">Rhodococcus rhodochrous KG-21</name>
    <dbReference type="NCBI Taxonomy" id="1441923"/>
    <lineage>
        <taxon>Bacteria</taxon>
        <taxon>Bacillati</taxon>
        <taxon>Actinomycetota</taxon>
        <taxon>Actinomycetes</taxon>
        <taxon>Mycobacteriales</taxon>
        <taxon>Nocardiaceae</taxon>
        <taxon>Rhodococcus</taxon>
    </lineage>
</organism>
<name>A0A0N0S076_RHORH</name>
<dbReference type="InterPro" id="IPR023213">
    <property type="entry name" value="CAT-like_dom_sf"/>
</dbReference>
<dbReference type="GO" id="GO:0008610">
    <property type="term" value="P:lipid biosynthetic process"/>
    <property type="evidence" value="ECO:0007669"/>
    <property type="project" value="UniProtKB-ARBA"/>
</dbReference>
<dbReference type="PATRIC" id="fig|1441923.3.peg.6093"/>
<feature type="non-terminal residue" evidence="2">
    <location>
        <position position="182"/>
    </location>
</feature>
<reference evidence="2 3" key="1">
    <citation type="journal article" date="2015" name="Genome Announc.">
        <title>Draft Genome Sequence of Rhodococcus rhodochrous Strain KG-21, a Soil Isolate from Oil Fields of Krishna-Godavari Basin, India.</title>
        <authorList>
            <person name="Dawar C."/>
            <person name="Aggarwal R.K."/>
        </authorList>
    </citation>
    <scope>NUCLEOTIDE SEQUENCE [LARGE SCALE GENOMIC DNA]</scope>
    <source>
        <strain evidence="2 3">KG-21</strain>
    </source>
</reference>
<dbReference type="GO" id="GO:0031177">
    <property type="term" value="F:phosphopantetheine binding"/>
    <property type="evidence" value="ECO:0007669"/>
    <property type="project" value="TreeGrafter"/>
</dbReference>
<dbReference type="GO" id="GO:0003824">
    <property type="term" value="F:catalytic activity"/>
    <property type="evidence" value="ECO:0007669"/>
    <property type="project" value="InterPro"/>
</dbReference>
<comment type="caution">
    <text evidence="2">The sequence shown here is derived from an EMBL/GenBank/DDBJ whole genome shotgun (WGS) entry which is preliminary data.</text>
</comment>
<dbReference type="SUPFAM" id="SSF52777">
    <property type="entry name" value="CoA-dependent acyltransferases"/>
    <property type="match status" value="1"/>
</dbReference>
<evidence type="ECO:0000313" key="2">
    <source>
        <dbReference type="EMBL" id="KOS53027.1"/>
    </source>
</evidence>
<evidence type="ECO:0000313" key="3">
    <source>
        <dbReference type="Proteomes" id="UP000037712"/>
    </source>
</evidence>
<feature type="non-terminal residue" evidence="2">
    <location>
        <position position="1"/>
    </location>
</feature>
<dbReference type="RefSeq" id="WP_152975494.1">
    <property type="nucleotide sequence ID" value="NZ_AZYO01000218.1"/>
</dbReference>
<dbReference type="InterPro" id="IPR001242">
    <property type="entry name" value="Condensation_dom"/>
</dbReference>
<sequence>TDAAADAWAHALAGLDEPTLLAPTHRPGRTAAVSQDLDLDLPGGLAARLDAVAADRGVTVNTVVQTAWALVLGALTGRDDVVFGATVSGRPPQVTGIESMVGLFINTVPVRVTVRPAETLGALLDRVQAEQAAMLDHHHIGLSAIERRVGAAVGFDTLTVFESYPVDRAGLTEDTDIAGMRV</sequence>
<feature type="domain" description="Condensation" evidence="1">
    <location>
        <begin position="8"/>
        <end position="168"/>
    </location>
</feature>
<dbReference type="GO" id="GO:0043041">
    <property type="term" value="P:amino acid activation for nonribosomal peptide biosynthetic process"/>
    <property type="evidence" value="ECO:0007669"/>
    <property type="project" value="TreeGrafter"/>
</dbReference>
<dbReference type="Pfam" id="PF00668">
    <property type="entry name" value="Condensation"/>
    <property type="match status" value="1"/>
</dbReference>
<dbReference type="GO" id="GO:0005829">
    <property type="term" value="C:cytosol"/>
    <property type="evidence" value="ECO:0007669"/>
    <property type="project" value="TreeGrafter"/>
</dbReference>
<reference evidence="3" key="2">
    <citation type="submission" date="2015-01" db="EMBL/GenBank/DDBJ databases">
        <title>Draft genome sequence of potential hydrocarbon metabolising strain of Rhodococcus rhodochrous.</title>
        <authorList>
            <person name="Aggarwal R.K."/>
            <person name="Dawar C."/>
        </authorList>
    </citation>
    <scope>NUCLEOTIDE SEQUENCE [LARGE SCALE GENOMIC DNA]</scope>
    <source>
        <strain evidence="3">KG-21</strain>
    </source>
</reference>
<dbReference type="PANTHER" id="PTHR45527">
    <property type="entry name" value="NONRIBOSOMAL PEPTIDE SYNTHETASE"/>
    <property type="match status" value="1"/>
</dbReference>